<reference evidence="1 2" key="1">
    <citation type="journal article" date="2018" name="Sci. Data">
        <title>The draft genome sequence of cork oak.</title>
        <authorList>
            <person name="Ramos A.M."/>
            <person name="Usie A."/>
            <person name="Barbosa P."/>
            <person name="Barros P.M."/>
            <person name="Capote T."/>
            <person name="Chaves I."/>
            <person name="Simoes F."/>
            <person name="Abreu I."/>
            <person name="Carrasquinho I."/>
            <person name="Faro C."/>
            <person name="Guimaraes J.B."/>
            <person name="Mendonca D."/>
            <person name="Nobrega F."/>
            <person name="Rodrigues L."/>
            <person name="Saibo N.J.M."/>
            <person name="Varela M.C."/>
            <person name="Egas C."/>
            <person name="Matos J."/>
            <person name="Miguel C.M."/>
            <person name="Oliveira M.M."/>
            <person name="Ricardo C.P."/>
            <person name="Goncalves S."/>
        </authorList>
    </citation>
    <scope>NUCLEOTIDE SEQUENCE [LARGE SCALE GENOMIC DNA]</scope>
    <source>
        <strain evidence="2">cv. HL8</strain>
    </source>
</reference>
<organism evidence="1 2">
    <name type="scientific">Quercus suber</name>
    <name type="common">Cork oak</name>
    <dbReference type="NCBI Taxonomy" id="58331"/>
    <lineage>
        <taxon>Eukaryota</taxon>
        <taxon>Viridiplantae</taxon>
        <taxon>Streptophyta</taxon>
        <taxon>Embryophyta</taxon>
        <taxon>Tracheophyta</taxon>
        <taxon>Spermatophyta</taxon>
        <taxon>Magnoliopsida</taxon>
        <taxon>eudicotyledons</taxon>
        <taxon>Gunneridae</taxon>
        <taxon>Pentapetalae</taxon>
        <taxon>rosids</taxon>
        <taxon>fabids</taxon>
        <taxon>Fagales</taxon>
        <taxon>Fagaceae</taxon>
        <taxon>Quercus</taxon>
    </lineage>
</organism>
<dbReference type="EMBL" id="PKMF04000622">
    <property type="protein sequence ID" value="KAK7823758.1"/>
    <property type="molecule type" value="Genomic_DNA"/>
</dbReference>
<comment type="caution">
    <text evidence="1">The sequence shown here is derived from an EMBL/GenBank/DDBJ whole genome shotgun (WGS) entry which is preliminary data.</text>
</comment>
<protein>
    <submittedName>
        <fullName evidence="1">Uncharacterized protein</fullName>
    </submittedName>
</protein>
<evidence type="ECO:0000313" key="2">
    <source>
        <dbReference type="Proteomes" id="UP000237347"/>
    </source>
</evidence>
<gene>
    <name evidence="1" type="ORF">CFP56_035077</name>
</gene>
<proteinExistence type="predicted"/>
<evidence type="ECO:0000313" key="1">
    <source>
        <dbReference type="EMBL" id="KAK7823758.1"/>
    </source>
</evidence>
<sequence length="103" mass="11939">MCRDFLLTAEDLKEVFFSKCSTLSGGEFYWLDQVKEYEEKRQICDLGLISGIECQNDGSICLDIKLEINNGVLQMEIDDIWGYAICICGVRRYYLRKQKFATS</sequence>
<dbReference type="AlphaFoldDB" id="A0AAW0JAA2"/>
<name>A0AAW0JAA2_QUESU</name>
<keyword evidence="2" id="KW-1185">Reference proteome</keyword>
<dbReference type="Proteomes" id="UP000237347">
    <property type="component" value="Unassembled WGS sequence"/>
</dbReference>
<accession>A0AAW0JAA2</accession>